<gene>
    <name evidence="1" type="ORF">WUBG_16319</name>
</gene>
<feature type="non-terminal residue" evidence="1">
    <location>
        <position position="1"/>
    </location>
</feature>
<dbReference type="Proteomes" id="UP000004810">
    <property type="component" value="Unassembled WGS sequence"/>
</dbReference>
<evidence type="ECO:0000313" key="2">
    <source>
        <dbReference type="Proteomes" id="UP000004810"/>
    </source>
</evidence>
<protein>
    <submittedName>
        <fullName evidence="1">Uncharacterized protein</fullName>
    </submittedName>
</protein>
<proteinExistence type="predicted"/>
<dbReference type="AlphaFoldDB" id="J9AFE7"/>
<evidence type="ECO:0000313" key="1">
    <source>
        <dbReference type="EMBL" id="EJW72775.1"/>
    </source>
</evidence>
<organism evidence="1 2">
    <name type="scientific">Wuchereria bancrofti</name>
    <dbReference type="NCBI Taxonomy" id="6293"/>
    <lineage>
        <taxon>Eukaryota</taxon>
        <taxon>Metazoa</taxon>
        <taxon>Ecdysozoa</taxon>
        <taxon>Nematoda</taxon>
        <taxon>Chromadorea</taxon>
        <taxon>Rhabditida</taxon>
        <taxon>Spirurina</taxon>
        <taxon>Spiruromorpha</taxon>
        <taxon>Filarioidea</taxon>
        <taxon>Onchocercidae</taxon>
        <taxon>Wuchereria</taxon>
    </lineage>
</organism>
<accession>J9AFE7</accession>
<dbReference type="EMBL" id="ADBV01015388">
    <property type="protein sequence ID" value="EJW72775.1"/>
    <property type="molecule type" value="Genomic_DNA"/>
</dbReference>
<name>J9AFE7_WUCBA</name>
<sequence>KISSYYHETCGTSLPVLLVATTLATITSSVRKVLLAPVCPVYCCCCNVPQHLTAPHFPLTQRKQRMRSVDE</sequence>
<comment type="caution">
    <text evidence="1">The sequence shown here is derived from an EMBL/GenBank/DDBJ whole genome shotgun (WGS) entry which is preliminary data.</text>
</comment>
<reference evidence="2" key="1">
    <citation type="submission" date="2012-08" db="EMBL/GenBank/DDBJ databases">
        <title>The Genome Sequence of Wuchereria bancrofti.</title>
        <authorList>
            <person name="Nutman T.B."/>
            <person name="Fink D.L."/>
            <person name="Russ C."/>
            <person name="Young S."/>
            <person name="Zeng Q."/>
            <person name="Koehrsen M."/>
            <person name="Alvarado L."/>
            <person name="Berlin A."/>
            <person name="Chapman S.B."/>
            <person name="Chen Z."/>
            <person name="Freedman E."/>
            <person name="Gellesch M."/>
            <person name="Goldberg J."/>
            <person name="Griggs A."/>
            <person name="Gujja S."/>
            <person name="Heilman E.R."/>
            <person name="Heiman D."/>
            <person name="Hepburn T."/>
            <person name="Howarth C."/>
            <person name="Jen D."/>
            <person name="Larson L."/>
            <person name="Lewis B."/>
            <person name="Mehta T."/>
            <person name="Park D."/>
            <person name="Pearson M."/>
            <person name="Roberts A."/>
            <person name="Saif S."/>
            <person name="Shea T."/>
            <person name="Shenoy N."/>
            <person name="Sisk P."/>
            <person name="Stolte C."/>
            <person name="Sykes S."/>
            <person name="Walk T."/>
            <person name="White J."/>
            <person name="Yandava C."/>
            <person name="Haas B."/>
            <person name="Henn M.R."/>
            <person name="Nusbaum C."/>
            <person name="Birren B."/>
        </authorList>
    </citation>
    <scope>NUCLEOTIDE SEQUENCE [LARGE SCALE GENOMIC DNA]</scope>
    <source>
        <strain evidence="2">NA</strain>
    </source>
</reference>